<evidence type="ECO:0000256" key="1">
    <source>
        <dbReference type="SAM" id="SignalP"/>
    </source>
</evidence>
<dbReference type="EMBL" id="OX365700">
    <property type="protein sequence ID" value="CAI4030426.1"/>
    <property type="molecule type" value="Genomic_DNA"/>
</dbReference>
<dbReference type="AlphaFoldDB" id="A0AA86T2C6"/>
<feature type="chain" id="PRO_5041709205" evidence="1">
    <location>
        <begin position="29"/>
        <end position="343"/>
    </location>
</feature>
<dbReference type="Proteomes" id="UP001179121">
    <property type="component" value="Chromosome"/>
</dbReference>
<accession>A0AA86T2C6</accession>
<gene>
    <name evidence="2" type="ORF">DNFV4_00854</name>
</gene>
<dbReference type="KEGG" id="nti:DNFV4_00854"/>
<feature type="signal peptide" evidence="1">
    <location>
        <begin position="1"/>
        <end position="28"/>
    </location>
</feature>
<evidence type="ECO:0000313" key="3">
    <source>
        <dbReference type="Proteomes" id="UP001179121"/>
    </source>
</evidence>
<name>A0AA86T2C6_9BACT</name>
<organism evidence="2 3">
    <name type="scientific">Nitrospira tepida</name>
    <dbReference type="NCBI Taxonomy" id="2973512"/>
    <lineage>
        <taxon>Bacteria</taxon>
        <taxon>Pseudomonadati</taxon>
        <taxon>Nitrospirota</taxon>
        <taxon>Nitrospiria</taxon>
        <taxon>Nitrospirales</taxon>
        <taxon>Nitrospiraceae</taxon>
        <taxon>Nitrospira</taxon>
    </lineage>
</organism>
<reference evidence="2" key="1">
    <citation type="submission" date="2022-10" db="EMBL/GenBank/DDBJ databases">
        <authorList>
            <person name="Koch H."/>
        </authorList>
    </citation>
    <scope>NUCLEOTIDE SEQUENCE</scope>
    <source>
        <strain evidence="2">DNF</strain>
    </source>
</reference>
<keyword evidence="3" id="KW-1185">Reference proteome</keyword>
<protein>
    <submittedName>
        <fullName evidence="2">Uncharacterized protein</fullName>
    </submittedName>
</protein>
<keyword evidence="1" id="KW-0732">Signal</keyword>
<evidence type="ECO:0000313" key="2">
    <source>
        <dbReference type="EMBL" id="CAI4030426.1"/>
    </source>
</evidence>
<sequence length="343" mass="36908">MSCLPVGKSRPHGSLALSFGLAVLMAPAAFGTNPSAADDHATPDLPQLSAQVPSSVAWQDSQVTVTFGPLDIGAHAQGHVPVPAHVFSVPTDLVIVGYQASVGTSDGLPLPKHYLHHVSVLDTTRPSTFCRGAPYLLGGSGVEMTEVRFPPGHGVAVAKGAKLLAVASFYDHVEPRRGVVIRLTLHLAPAGAPVIPMETHHISVTSDCYLRFAEAGTEETDEGLRLPHGVTTRSTEVSFPFDGCVKFAYAHAHDYLALMFLDNLSSRTTLLRTAPDLDEAGKLLGFSAEQVFSDITGFPINRRDRYRLTMVYHRPLHDSQERYGMATYLLYFTPSPCPTASPN</sequence>
<proteinExistence type="predicted"/>